<dbReference type="EMBL" id="MU150313">
    <property type="protein sequence ID" value="KAF9459589.1"/>
    <property type="molecule type" value="Genomic_DNA"/>
</dbReference>
<feature type="compositionally biased region" description="Polar residues" evidence="1">
    <location>
        <begin position="1"/>
        <end position="12"/>
    </location>
</feature>
<accession>A0A9P5XYV4</accession>
<dbReference type="Proteomes" id="UP000807353">
    <property type="component" value="Unassembled WGS sequence"/>
</dbReference>
<evidence type="ECO:0000313" key="2">
    <source>
        <dbReference type="EMBL" id="KAF9459589.1"/>
    </source>
</evidence>
<comment type="caution">
    <text evidence="2">The sequence shown here is derived from an EMBL/GenBank/DDBJ whole genome shotgun (WGS) entry which is preliminary data.</text>
</comment>
<organism evidence="2 3">
    <name type="scientific">Collybia nuda</name>
    <dbReference type="NCBI Taxonomy" id="64659"/>
    <lineage>
        <taxon>Eukaryota</taxon>
        <taxon>Fungi</taxon>
        <taxon>Dikarya</taxon>
        <taxon>Basidiomycota</taxon>
        <taxon>Agaricomycotina</taxon>
        <taxon>Agaricomycetes</taxon>
        <taxon>Agaricomycetidae</taxon>
        <taxon>Agaricales</taxon>
        <taxon>Tricholomatineae</taxon>
        <taxon>Clitocybaceae</taxon>
        <taxon>Collybia</taxon>
    </lineage>
</organism>
<proteinExistence type="predicted"/>
<evidence type="ECO:0000313" key="3">
    <source>
        <dbReference type="Proteomes" id="UP000807353"/>
    </source>
</evidence>
<dbReference type="AlphaFoldDB" id="A0A9P5XYV4"/>
<name>A0A9P5XYV4_9AGAR</name>
<keyword evidence="3" id="KW-1185">Reference proteome</keyword>
<sequence length="173" mass="19340">MKISRLTTTPVVITTPHAGPPSHIKDPARLRKQKELEVEMARLVGDIRKIALQADQSASESTEFLENPIYILTMESQGSGSQNPASARQILTDCRLYVRKTHPAIQHLQDRKGKKRVRCEMEGFEKIAMAVISGTGQQKKNQERCYRRADERPTKRLNAFGGDGIASTSRILG</sequence>
<gene>
    <name evidence="2" type="ORF">BDZ94DRAFT_1300420</name>
</gene>
<feature type="region of interest" description="Disordered" evidence="1">
    <location>
        <begin position="1"/>
        <end position="26"/>
    </location>
</feature>
<evidence type="ECO:0000256" key="1">
    <source>
        <dbReference type="SAM" id="MobiDB-lite"/>
    </source>
</evidence>
<reference evidence="2" key="1">
    <citation type="submission" date="2020-11" db="EMBL/GenBank/DDBJ databases">
        <authorList>
            <consortium name="DOE Joint Genome Institute"/>
            <person name="Ahrendt S."/>
            <person name="Riley R."/>
            <person name="Andreopoulos W."/>
            <person name="Labutti K."/>
            <person name="Pangilinan J."/>
            <person name="Ruiz-Duenas F.J."/>
            <person name="Barrasa J.M."/>
            <person name="Sanchez-Garcia M."/>
            <person name="Camarero S."/>
            <person name="Miyauchi S."/>
            <person name="Serrano A."/>
            <person name="Linde D."/>
            <person name="Babiker R."/>
            <person name="Drula E."/>
            <person name="Ayuso-Fernandez I."/>
            <person name="Pacheco R."/>
            <person name="Padilla G."/>
            <person name="Ferreira P."/>
            <person name="Barriuso J."/>
            <person name="Kellner H."/>
            <person name="Castanera R."/>
            <person name="Alfaro M."/>
            <person name="Ramirez L."/>
            <person name="Pisabarro A.G."/>
            <person name="Kuo A."/>
            <person name="Tritt A."/>
            <person name="Lipzen A."/>
            <person name="He G."/>
            <person name="Yan M."/>
            <person name="Ng V."/>
            <person name="Cullen D."/>
            <person name="Martin F."/>
            <person name="Rosso M.-N."/>
            <person name="Henrissat B."/>
            <person name="Hibbett D."/>
            <person name="Martinez A.T."/>
            <person name="Grigoriev I.V."/>
        </authorList>
    </citation>
    <scope>NUCLEOTIDE SEQUENCE</scope>
    <source>
        <strain evidence="2">CBS 247.69</strain>
    </source>
</reference>
<protein>
    <submittedName>
        <fullName evidence="2">Uncharacterized protein</fullName>
    </submittedName>
</protein>